<evidence type="ECO:0000256" key="2">
    <source>
        <dbReference type="ARBA" id="ARBA00005916"/>
    </source>
</evidence>
<keyword evidence="4 9" id="KW-0521">NADP</keyword>
<dbReference type="GO" id="GO:0008883">
    <property type="term" value="F:glutamyl-tRNA reductase activity"/>
    <property type="evidence" value="ECO:0007669"/>
    <property type="project" value="UniProtKB-EC"/>
</dbReference>
<feature type="binding site" evidence="9">
    <location>
        <begin position="198"/>
        <end position="203"/>
    </location>
    <ligand>
        <name>NADP(+)</name>
        <dbReference type="ChEBI" id="CHEBI:58349"/>
    </ligand>
</feature>
<feature type="domain" description="Tetrapyrrole biosynthesis glutamyl-tRNA reductase dimerisation" evidence="11">
    <location>
        <begin position="329"/>
        <end position="429"/>
    </location>
</feature>
<comment type="catalytic activity">
    <reaction evidence="8 9 10">
        <text>(S)-4-amino-5-oxopentanoate + tRNA(Glu) + NADP(+) = L-glutamyl-tRNA(Glu) + NADPH + H(+)</text>
        <dbReference type="Rhea" id="RHEA:12344"/>
        <dbReference type="Rhea" id="RHEA-COMP:9663"/>
        <dbReference type="Rhea" id="RHEA-COMP:9680"/>
        <dbReference type="ChEBI" id="CHEBI:15378"/>
        <dbReference type="ChEBI" id="CHEBI:57501"/>
        <dbReference type="ChEBI" id="CHEBI:57783"/>
        <dbReference type="ChEBI" id="CHEBI:58349"/>
        <dbReference type="ChEBI" id="CHEBI:78442"/>
        <dbReference type="ChEBI" id="CHEBI:78520"/>
        <dbReference type="EC" id="1.2.1.70"/>
    </reaction>
</comment>
<evidence type="ECO:0000256" key="7">
    <source>
        <dbReference type="ARBA" id="ARBA00023244"/>
    </source>
</evidence>
<accession>A0ABU5RS26</accession>
<dbReference type="EMBL" id="JAYGHX010000002">
    <property type="protein sequence ID" value="MEA5390537.1"/>
    <property type="molecule type" value="Genomic_DNA"/>
</dbReference>
<organism evidence="14 15">
    <name type="scientific">Cyanobium gracile UHCC 0139</name>
    <dbReference type="NCBI Taxonomy" id="3110308"/>
    <lineage>
        <taxon>Bacteria</taxon>
        <taxon>Bacillati</taxon>
        <taxon>Cyanobacteriota</taxon>
        <taxon>Cyanophyceae</taxon>
        <taxon>Synechococcales</taxon>
        <taxon>Prochlorococcaceae</taxon>
        <taxon>Cyanobium</taxon>
    </lineage>
</organism>
<keyword evidence="7 9" id="KW-0627">Porphyrin biosynthesis</keyword>
<sequence>MHIAVVGLSHRTAPVEIRERLSIPEQTMEDSLQRLRADEQVIEASILSTCNRLEIYTLLRHPEQGITAVGDFLSRQSGLAVEELRPHLFTYHHEEAVGHLLRVAAGLDSLVLGEGQILSQVKKMVRLGQEHRSVGPILNRLLNQAVSTGKRVRTETNLGTGAVSISSAAVELAQLKVGQARGTDELVPLDQEQVAVVGAGRMARLLLQHLQAKGCRGVVVLNRTVARAEALAADFPALPVQCRPLDDLDHCLSTCSLVFTSTGAEEPIITARRLEGLNRRSSLMLIDIGVPRNISADAAELPGVDSFDVDDLQEVVARNQEARREMAAEAEGLLAEEARLFLEWWDGLEAVPLVNRLRLQLEDIREQELQKALSRMGPDLSARERKVVEALSKGIINKILHTPVTRLRAPQPRQQRRAAMGVLQDLFELHDDPPEA</sequence>
<dbReference type="CDD" id="cd05213">
    <property type="entry name" value="NAD_bind_Glutamyl_tRNA_reduct"/>
    <property type="match status" value="1"/>
</dbReference>
<dbReference type="PANTHER" id="PTHR43120:SF1">
    <property type="entry name" value="GLUTAMYL-TRNA REDUCTASE 1, CHLOROPLASTIC"/>
    <property type="match status" value="1"/>
</dbReference>
<dbReference type="InterPro" id="IPR036453">
    <property type="entry name" value="GluRdtase_dimer_dom_sf"/>
</dbReference>
<reference evidence="14 15" key="1">
    <citation type="submission" date="2023-12" db="EMBL/GenBank/DDBJ databases">
        <title>Baltic Sea Cyanobacteria.</title>
        <authorList>
            <person name="Delbaje E."/>
            <person name="Fewer D.P."/>
            <person name="Shishido T.K."/>
        </authorList>
    </citation>
    <scope>NUCLEOTIDE SEQUENCE [LARGE SCALE GENOMIC DNA]</scope>
    <source>
        <strain evidence="14 15">UHCC 0139</strain>
    </source>
</reference>
<evidence type="ECO:0000259" key="11">
    <source>
        <dbReference type="Pfam" id="PF00745"/>
    </source>
</evidence>
<feature type="binding site" evidence="9">
    <location>
        <position position="109"/>
    </location>
    <ligand>
        <name>substrate</name>
    </ligand>
</feature>
<comment type="miscellaneous">
    <text evidence="9">During catalysis, the active site Cys acts as a nucleophile attacking the alpha-carbonyl group of tRNA-bound glutamate with the formation of a thioester intermediate between enzyme and glutamate, and the concomitant release of tRNA(Glu). The thioester intermediate is finally reduced by direct hydride transfer from NADPH, to form the product GSA.</text>
</comment>
<dbReference type="InterPro" id="IPR000343">
    <property type="entry name" value="4pyrrol_synth_GluRdtase"/>
</dbReference>
<dbReference type="PANTHER" id="PTHR43120">
    <property type="entry name" value="GLUTAMYL-TRNA REDUCTASE 1, CHLOROPLASTIC"/>
    <property type="match status" value="1"/>
</dbReference>
<protein>
    <recommendedName>
        <fullName evidence="3 9">Glutamyl-tRNA reductase</fullName>
        <shortName evidence="9">GluTR</shortName>
        <ecNumber evidence="3 9">1.2.1.70</ecNumber>
    </recommendedName>
</protein>
<evidence type="ECO:0000256" key="10">
    <source>
        <dbReference type="RuleBase" id="RU000584"/>
    </source>
</evidence>
<name>A0ABU5RS26_9CYAN</name>
<dbReference type="Gene3D" id="3.30.460.30">
    <property type="entry name" value="Glutamyl-tRNA reductase, N-terminal domain"/>
    <property type="match status" value="1"/>
</dbReference>
<dbReference type="InterPro" id="IPR015895">
    <property type="entry name" value="4pyrrol_synth_GluRdtase_N"/>
</dbReference>
<feature type="site" description="Important for activity" evidence="9">
    <location>
        <position position="99"/>
    </location>
</feature>
<dbReference type="InterPro" id="IPR015896">
    <property type="entry name" value="4pyrrol_synth_GluRdtase_dimer"/>
</dbReference>
<evidence type="ECO:0000256" key="4">
    <source>
        <dbReference type="ARBA" id="ARBA00022857"/>
    </source>
</evidence>
<dbReference type="Gene3D" id="3.40.50.720">
    <property type="entry name" value="NAD(P)-binding Rossmann-like Domain"/>
    <property type="match status" value="1"/>
</dbReference>
<feature type="binding site" evidence="9">
    <location>
        <begin position="114"/>
        <end position="116"/>
    </location>
    <ligand>
        <name>substrate</name>
    </ligand>
</feature>
<dbReference type="PROSITE" id="PS00747">
    <property type="entry name" value="GLUTR"/>
    <property type="match status" value="1"/>
</dbReference>
<dbReference type="Pfam" id="PF01488">
    <property type="entry name" value="Shikimate_DH"/>
    <property type="match status" value="1"/>
</dbReference>
<comment type="function">
    <text evidence="9">Catalyzes the NADPH-dependent reduction of glutamyl-tRNA(Glu) to glutamate 1-semialdehyde (GSA).</text>
</comment>
<proteinExistence type="inferred from homology"/>
<evidence type="ECO:0000256" key="5">
    <source>
        <dbReference type="ARBA" id="ARBA00023002"/>
    </source>
</evidence>
<evidence type="ECO:0000259" key="13">
    <source>
        <dbReference type="Pfam" id="PF05201"/>
    </source>
</evidence>
<dbReference type="SUPFAM" id="SSF51735">
    <property type="entry name" value="NAD(P)-binding Rossmann-fold domains"/>
    <property type="match status" value="1"/>
</dbReference>
<dbReference type="RefSeq" id="WP_323304630.1">
    <property type="nucleotide sequence ID" value="NZ_JAYGHX010000002.1"/>
</dbReference>
<comment type="domain">
    <text evidence="9">Possesses an unusual extended V-shaped dimeric structure with each monomer consisting of three distinct domains arranged along a curved 'spinal' alpha-helix. The N-terminal catalytic domain specifically recognizes the glutamate moiety of the substrate. The second domain is the NADPH-binding domain, and the third C-terminal domain is responsible for dimerization.</text>
</comment>
<evidence type="ECO:0000256" key="9">
    <source>
        <dbReference type="HAMAP-Rule" id="MF_00087"/>
    </source>
</evidence>
<evidence type="ECO:0000256" key="1">
    <source>
        <dbReference type="ARBA" id="ARBA00005059"/>
    </source>
</evidence>
<evidence type="ECO:0000256" key="3">
    <source>
        <dbReference type="ARBA" id="ARBA00012970"/>
    </source>
</evidence>
<feature type="domain" description="Glutamyl-tRNA reductase N-terminal" evidence="13">
    <location>
        <begin position="6"/>
        <end position="156"/>
    </location>
</feature>
<feature type="domain" description="Quinate/shikimate 5-dehydrogenase/glutamyl-tRNA reductase" evidence="12">
    <location>
        <begin position="188"/>
        <end position="315"/>
    </location>
</feature>
<dbReference type="NCBIfam" id="TIGR01035">
    <property type="entry name" value="hemA"/>
    <property type="match status" value="1"/>
</dbReference>
<keyword evidence="6" id="KW-0149">Chlorophyll biosynthesis</keyword>
<evidence type="ECO:0000259" key="12">
    <source>
        <dbReference type="Pfam" id="PF01488"/>
    </source>
</evidence>
<dbReference type="Pfam" id="PF00745">
    <property type="entry name" value="GlutR_dimer"/>
    <property type="match status" value="1"/>
</dbReference>
<comment type="similarity">
    <text evidence="2 9 10">Belongs to the glutamyl-tRNA reductase family.</text>
</comment>
<dbReference type="HAMAP" id="MF_00087">
    <property type="entry name" value="Glu_tRNA_reductase"/>
    <property type="match status" value="1"/>
</dbReference>
<dbReference type="InterPro" id="IPR036291">
    <property type="entry name" value="NAD(P)-bd_dom_sf"/>
</dbReference>
<evidence type="ECO:0000256" key="6">
    <source>
        <dbReference type="ARBA" id="ARBA00023171"/>
    </source>
</evidence>
<gene>
    <name evidence="9" type="primary">hemA</name>
    <name evidence="14" type="ORF">VB738_04590</name>
</gene>
<feature type="binding site" evidence="9">
    <location>
        <begin position="49"/>
        <end position="52"/>
    </location>
    <ligand>
        <name>substrate</name>
    </ligand>
</feature>
<dbReference type="InterPro" id="IPR006151">
    <property type="entry name" value="Shikm_DH/Glu-tRNA_Rdtase"/>
</dbReference>
<dbReference type="Pfam" id="PF05201">
    <property type="entry name" value="GlutR_N"/>
    <property type="match status" value="1"/>
</dbReference>
<comment type="pathway">
    <text evidence="1 9 10">Porphyrin-containing compound metabolism; protoporphyrin-IX biosynthesis; 5-aminolevulinate from L-glutamyl-tRNA(Glu): step 1/2.</text>
</comment>
<dbReference type="Proteomes" id="UP001304461">
    <property type="component" value="Unassembled WGS sequence"/>
</dbReference>
<feature type="active site" description="Nucleophile" evidence="9">
    <location>
        <position position="50"/>
    </location>
</feature>
<dbReference type="NCBIfam" id="NF000744">
    <property type="entry name" value="PRK00045.1-3"/>
    <property type="match status" value="1"/>
</dbReference>
<evidence type="ECO:0000313" key="15">
    <source>
        <dbReference type="Proteomes" id="UP001304461"/>
    </source>
</evidence>
<dbReference type="InterPro" id="IPR036343">
    <property type="entry name" value="GluRdtase_N_sf"/>
</dbReference>
<keyword evidence="15" id="KW-1185">Reference proteome</keyword>
<comment type="caution">
    <text evidence="14">The sequence shown here is derived from an EMBL/GenBank/DDBJ whole genome shotgun (WGS) entry which is preliminary data.</text>
</comment>
<comment type="subunit">
    <text evidence="9">Homodimer.</text>
</comment>
<dbReference type="SUPFAM" id="SSF69742">
    <property type="entry name" value="Glutamyl tRNA-reductase catalytic, N-terminal domain"/>
    <property type="match status" value="1"/>
</dbReference>
<dbReference type="PIRSF" id="PIRSF000445">
    <property type="entry name" value="4pyrrol_synth_GluRdtase"/>
    <property type="match status" value="1"/>
</dbReference>
<dbReference type="InterPro" id="IPR018214">
    <property type="entry name" value="GluRdtase_CS"/>
</dbReference>
<feature type="binding site" evidence="9">
    <location>
        <position position="120"/>
    </location>
    <ligand>
        <name>substrate</name>
    </ligand>
</feature>
<evidence type="ECO:0000313" key="14">
    <source>
        <dbReference type="EMBL" id="MEA5390537.1"/>
    </source>
</evidence>
<dbReference type="SUPFAM" id="SSF69075">
    <property type="entry name" value="Glutamyl tRNA-reductase dimerization domain"/>
    <property type="match status" value="1"/>
</dbReference>
<keyword evidence="5 9" id="KW-0560">Oxidoreductase</keyword>
<dbReference type="EC" id="1.2.1.70" evidence="3 9"/>
<evidence type="ECO:0000256" key="8">
    <source>
        <dbReference type="ARBA" id="ARBA00047464"/>
    </source>
</evidence>